<evidence type="ECO:0000259" key="1">
    <source>
        <dbReference type="Pfam" id="PF01966"/>
    </source>
</evidence>
<dbReference type="RefSeq" id="WP_012471084.1">
    <property type="nucleotide sequence ID" value="NC_010814.1"/>
</dbReference>
<proteinExistence type="predicted"/>
<reference evidence="2 3" key="1">
    <citation type="submission" date="2008-05" db="EMBL/GenBank/DDBJ databases">
        <title>Complete sequence of chromosome of Geobacter lovleyi SZ.</title>
        <authorList>
            <consortium name="US DOE Joint Genome Institute"/>
            <person name="Lucas S."/>
            <person name="Copeland A."/>
            <person name="Lapidus A."/>
            <person name="Glavina del Rio T."/>
            <person name="Dalin E."/>
            <person name="Tice H."/>
            <person name="Bruce D."/>
            <person name="Goodwin L."/>
            <person name="Pitluck S."/>
            <person name="Chertkov O."/>
            <person name="Meincke L."/>
            <person name="Brettin T."/>
            <person name="Detter J.C."/>
            <person name="Han C."/>
            <person name="Tapia R."/>
            <person name="Kuske C.R."/>
            <person name="Schmutz J."/>
            <person name="Larimer F."/>
            <person name="Land M."/>
            <person name="Hauser L."/>
            <person name="Kyrpides N."/>
            <person name="Mikhailova N."/>
            <person name="Sung Y."/>
            <person name="Fletcher K.E."/>
            <person name="Ritalahti K.M."/>
            <person name="Loeffler F.E."/>
            <person name="Richardson P."/>
        </authorList>
    </citation>
    <scope>NUCLEOTIDE SEQUENCE [LARGE SCALE GENOMIC DNA]</scope>
    <source>
        <strain evidence="3">ATCC BAA-1151 / DSM 17278 / SZ</strain>
    </source>
</reference>
<dbReference type="SUPFAM" id="SSF109604">
    <property type="entry name" value="HD-domain/PDEase-like"/>
    <property type="match status" value="1"/>
</dbReference>
<keyword evidence="2" id="KW-0378">Hydrolase</keyword>
<dbReference type="AlphaFoldDB" id="B3E946"/>
<dbReference type="OrthoDB" id="9797344at2"/>
<dbReference type="InterPro" id="IPR003607">
    <property type="entry name" value="HD/PDEase_dom"/>
</dbReference>
<dbReference type="KEGG" id="glo:Glov_3053"/>
<dbReference type="InterPro" id="IPR006674">
    <property type="entry name" value="HD_domain"/>
</dbReference>
<accession>B3E946</accession>
<organism evidence="2 3">
    <name type="scientific">Trichlorobacter lovleyi (strain ATCC BAA-1151 / DSM 17278 / SZ)</name>
    <name type="common">Geobacter lovleyi</name>
    <dbReference type="NCBI Taxonomy" id="398767"/>
    <lineage>
        <taxon>Bacteria</taxon>
        <taxon>Pseudomonadati</taxon>
        <taxon>Thermodesulfobacteriota</taxon>
        <taxon>Desulfuromonadia</taxon>
        <taxon>Geobacterales</taxon>
        <taxon>Geobacteraceae</taxon>
        <taxon>Trichlorobacter</taxon>
    </lineage>
</organism>
<dbReference type="eggNOG" id="COG1418">
    <property type="taxonomic scope" value="Bacteria"/>
</dbReference>
<dbReference type="Pfam" id="PF01966">
    <property type="entry name" value="HD"/>
    <property type="match status" value="1"/>
</dbReference>
<evidence type="ECO:0000313" key="3">
    <source>
        <dbReference type="Proteomes" id="UP000002420"/>
    </source>
</evidence>
<dbReference type="Proteomes" id="UP000002420">
    <property type="component" value="Chromosome"/>
</dbReference>
<dbReference type="HOGENOM" id="CLU_087303_0_0_7"/>
<keyword evidence="3" id="KW-1185">Reference proteome</keyword>
<feature type="domain" description="HD" evidence="1">
    <location>
        <begin position="36"/>
        <end position="150"/>
    </location>
</feature>
<dbReference type="EMBL" id="CP001089">
    <property type="protein sequence ID" value="ACD96759.1"/>
    <property type="molecule type" value="Genomic_DNA"/>
</dbReference>
<protein>
    <submittedName>
        <fullName evidence="2">Metal-dependent phosphohydrolase HD sub domain</fullName>
    </submittedName>
</protein>
<dbReference type="CDD" id="cd00077">
    <property type="entry name" value="HDc"/>
    <property type="match status" value="1"/>
</dbReference>
<evidence type="ECO:0000313" key="2">
    <source>
        <dbReference type="EMBL" id="ACD96759.1"/>
    </source>
</evidence>
<sequence length="262" mass="29836">MQIAELQQLQEWFGSYVATFGDLDPEGLRNIRLKQDHTQRVVACMEALAAGEGLTDAETTLACAVALLHDVGRFPQYRRWRTFRDSESDNHARLSLEVIRDEALLQRLPAEEQLLIEEAVRLHNLLTLPDRISSPTDRFIRLIRDADKLDIWRVFLDYFQLPEGERASAVGLGFPDLPEVTPACLEALAAGEIVRLEQARVLNDFKLLQISWVYDLNFTTTRRLLLERDYLRRLAATLPASPLIQRAVDRAMSSLLTQSGQP</sequence>
<dbReference type="GO" id="GO:0016787">
    <property type="term" value="F:hydrolase activity"/>
    <property type="evidence" value="ECO:0007669"/>
    <property type="project" value="UniProtKB-KW"/>
</dbReference>
<dbReference type="Gene3D" id="1.10.3210.10">
    <property type="entry name" value="Hypothetical protein af1432"/>
    <property type="match status" value="1"/>
</dbReference>
<dbReference type="STRING" id="398767.Glov_3053"/>
<gene>
    <name evidence="2" type="ordered locus">Glov_3053</name>
</gene>
<name>B3E946_TRIL1</name>